<evidence type="ECO:0000313" key="2">
    <source>
        <dbReference type="EMBL" id="RSL17206.1"/>
    </source>
</evidence>
<dbReference type="AlphaFoldDB" id="A0A428MK07"/>
<sequence length="208" mass="22672">MESCWRFVRHFLLAIRYSNACRLVLMFEVRMMRLVRVACVALAVSGVAFGQAPVASVATGPAAEAQRSYAGLKDNILKSADRMPAESYSFKPTPEVRTFARVVNHVTEAQLRTCGAANHTAPSAQVKVPAETADKAAIVEALTASFDECDKAFAALTDTNLTEMFDLGQAKRSRVGLMWGTVSHDNEQYATLALYLRLKGLVPPSSEK</sequence>
<dbReference type="InterPro" id="IPR024775">
    <property type="entry name" value="DinB-like"/>
</dbReference>
<keyword evidence="3" id="KW-1185">Reference proteome</keyword>
<dbReference type="Proteomes" id="UP000269669">
    <property type="component" value="Unassembled WGS sequence"/>
</dbReference>
<protein>
    <submittedName>
        <fullName evidence="2">DinB family protein</fullName>
    </submittedName>
</protein>
<dbReference type="EMBL" id="RSDW01000001">
    <property type="protein sequence ID" value="RSL17206.1"/>
    <property type="molecule type" value="Genomic_DNA"/>
</dbReference>
<name>A0A428MK07_9BACT</name>
<dbReference type="SUPFAM" id="SSF109854">
    <property type="entry name" value="DinB/YfiT-like putative metalloenzymes"/>
    <property type="match status" value="1"/>
</dbReference>
<evidence type="ECO:0000259" key="1">
    <source>
        <dbReference type="Pfam" id="PF12867"/>
    </source>
</evidence>
<dbReference type="Gene3D" id="1.20.120.450">
    <property type="entry name" value="dinb family like domain"/>
    <property type="match status" value="1"/>
</dbReference>
<gene>
    <name evidence="2" type="ORF">EDE15_2736</name>
</gene>
<evidence type="ECO:0000313" key="3">
    <source>
        <dbReference type="Proteomes" id="UP000269669"/>
    </source>
</evidence>
<feature type="domain" description="DinB-like" evidence="1">
    <location>
        <begin position="74"/>
        <end position="187"/>
    </location>
</feature>
<dbReference type="Pfam" id="PF12867">
    <property type="entry name" value="DinB_2"/>
    <property type="match status" value="1"/>
</dbReference>
<dbReference type="InterPro" id="IPR034660">
    <property type="entry name" value="DinB/YfiT-like"/>
</dbReference>
<proteinExistence type="predicted"/>
<organism evidence="2 3">
    <name type="scientific">Edaphobacter aggregans</name>
    <dbReference type="NCBI Taxonomy" id="570835"/>
    <lineage>
        <taxon>Bacteria</taxon>
        <taxon>Pseudomonadati</taxon>
        <taxon>Acidobacteriota</taxon>
        <taxon>Terriglobia</taxon>
        <taxon>Terriglobales</taxon>
        <taxon>Acidobacteriaceae</taxon>
        <taxon>Edaphobacter</taxon>
    </lineage>
</organism>
<reference evidence="2 3" key="1">
    <citation type="submission" date="2018-12" db="EMBL/GenBank/DDBJ databases">
        <title>Sequencing of bacterial isolates from soil warming experiment in Harvard Forest, Massachusetts, USA.</title>
        <authorList>
            <person name="Deangelis K."/>
        </authorList>
    </citation>
    <scope>NUCLEOTIDE SEQUENCE [LARGE SCALE GENOMIC DNA]</scope>
    <source>
        <strain evidence="2 3">EB153</strain>
    </source>
</reference>
<accession>A0A428MK07</accession>
<comment type="caution">
    <text evidence="2">The sequence shown here is derived from an EMBL/GenBank/DDBJ whole genome shotgun (WGS) entry which is preliminary data.</text>
</comment>